<evidence type="ECO:0000256" key="1">
    <source>
        <dbReference type="SAM" id="SignalP"/>
    </source>
</evidence>
<dbReference type="InterPro" id="IPR050583">
    <property type="entry name" value="Mycobacterial_A85_antigen"/>
</dbReference>
<dbReference type="Gene3D" id="1.25.40.10">
    <property type="entry name" value="Tetratricopeptide repeat domain"/>
    <property type="match status" value="1"/>
</dbReference>
<dbReference type="SUPFAM" id="SSF48452">
    <property type="entry name" value="TPR-like"/>
    <property type="match status" value="1"/>
</dbReference>
<dbReference type="InterPro" id="IPR019734">
    <property type="entry name" value="TPR_rpt"/>
</dbReference>
<dbReference type="EMBL" id="CP157199">
    <property type="protein sequence ID" value="XBG59912.1"/>
    <property type="molecule type" value="Genomic_DNA"/>
</dbReference>
<feature type="signal peptide" evidence="1">
    <location>
        <begin position="1"/>
        <end position="22"/>
    </location>
</feature>
<reference evidence="2" key="1">
    <citation type="submission" date="2024-05" db="EMBL/GenBank/DDBJ databases">
        <title>Pontimicrobium maritimus sp. nov., isolated form sea water.</title>
        <authorList>
            <person name="Muhammad N."/>
            <person name="Vuong T.Q."/>
            <person name="Han H.L."/>
            <person name="Kim S.-G."/>
        </authorList>
    </citation>
    <scope>NUCLEOTIDE SEQUENCE</scope>
    <source>
        <strain evidence="2">SW4</strain>
    </source>
</reference>
<dbReference type="InterPro" id="IPR000801">
    <property type="entry name" value="Esterase-like"/>
</dbReference>
<gene>
    <name evidence="2" type="ORF">ABGB03_08555</name>
</gene>
<dbReference type="InterPro" id="IPR011990">
    <property type="entry name" value="TPR-like_helical_dom_sf"/>
</dbReference>
<sequence>MDIKKTLLILIITSVFSNYSSAQTEGIDNTVGKNYNINSKILEEDREIQVYVPESYKTSNKEYPVLYVLDGQRFYLYAVSLHQSFLEFDITPEFIIVGIKNKYPQRFSHFSTGTPKFLNFIENDVISFIDKTYRTTNERMVFGWEFGGGFVIHAMIEKPSLFSGYISASPNPISKKGSRIKALEKLLDENKDLNTFLYFGISSQTPFKSYAEDSDNADYLSELLTTKSPKSFRWKYQKLVGENHRSSSYGVLYHGLRAYFSYYNTLVYNTVEEFEKSGGIPFMREYYSKRAKKYGFSTDVPDWTISTAITSAIDENNYAVFDDLISSFFTNEKLGKLRRSTPYHIAAFYQKHKKFNRAIDIYNALLLNNPNSERPLNGLGDVYTAMDKKKKAATYYKKAEALSNKEKE</sequence>
<proteinExistence type="predicted"/>
<dbReference type="SUPFAM" id="SSF53474">
    <property type="entry name" value="alpha/beta-Hydrolases"/>
    <property type="match status" value="1"/>
</dbReference>
<dbReference type="Gene3D" id="3.40.50.1820">
    <property type="entry name" value="alpha/beta hydrolase"/>
    <property type="match status" value="1"/>
</dbReference>
<feature type="chain" id="PRO_5043493008" evidence="1">
    <location>
        <begin position="23"/>
        <end position="408"/>
    </location>
</feature>
<dbReference type="AlphaFoldDB" id="A0AAU7BNL5"/>
<dbReference type="PANTHER" id="PTHR48098:SF6">
    <property type="entry name" value="FERRI-BACILLIBACTIN ESTERASE BESA"/>
    <property type="match status" value="1"/>
</dbReference>
<dbReference type="RefSeq" id="WP_347921881.1">
    <property type="nucleotide sequence ID" value="NZ_CP157199.1"/>
</dbReference>
<protein>
    <submittedName>
        <fullName evidence="2">Alpha/beta hydrolase-fold protein</fullName>
    </submittedName>
</protein>
<accession>A0AAU7BNL5</accession>
<dbReference type="Pfam" id="PF00756">
    <property type="entry name" value="Esterase"/>
    <property type="match status" value="1"/>
</dbReference>
<dbReference type="InterPro" id="IPR029058">
    <property type="entry name" value="AB_hydrolase_fold"/>
</dbReference>
<keyword evidence="1" id="KW-0732">Signal</keyword>
<evidence type="ECO:0000313" key="2">
    <source>
        <dbReference type="EMBL" id="XBG59912.1"/>
    </source>
</evidence>
<dbReference type="SMART" id="SM00028">
    <property type="entry name" value="TPR"/>
    <property type="match status" value="2"/>
</dbReference>
<keyword evidence="2" id="KW-0378">Hydrolase</keyword>
<organism evidence="2">
    <name type="scientific">Pontimicrobium sp. SW4</name>
    <dbReference type="NCBI Taxonomy" id="3153519"/>
    <lineage>
        <taxon>Bacteria</taxon>
        <taxon>Pseudomonadati</taxon>
        <taxon>Bacteroidota</taxon>
        <taxon>Flavobacteriia</taxon>
        <taxon>Flavobacteriales</taxon>
        <taxon>Flavobacteriaceae</taxon>
        <taxon>Pontimicrobium</taxon>
    </lineage>
</organism>
<dbReference type="PANTHER" id="PTHR48098">
    <property type="entry name" value="ENTEROCHELIN ESTERASE-RELATED"/>
    <property type="match status" value="1"/>
</dbReference>
<dbReference type="GO" id="GO:0016787">
    <property type="term" value="F:hydrolase activity"/>
    <property type="evidence" value="ECO:0007669"/>
    <property type="project" value="UniProtKB-KW"/>
</dbReference>
<name>A0AAU7BNL5_9FLAO</name>